<dbReference type="KEGG" id="gat:120831585"/>
<comment type="similarity">
    <text evidence="11">Belongs to the CFAP44 family.</text>
</comment>
<keyword evidence="2" id="KW-0963">Cytoplasm</keyword>
<evidence type="ECO:0000256" key="2">
    <source>
        <dbReference type="ARBA" id="ARBA00022490"/>
    </source>
</evidence>
<keyword evidence="6 14" id="KW-0175">Coiled coil</keyword>
<evidence type="ECO:0000256" key="10">
    <source>
        <dbReference type="ARBA" id="ARBA00055223"/>
    </source>
</evidence>
<keyword evidence="5" id="KW-0282">Flagellum</keyword>
<keyword evidence="4" id="KW-0677">Repeat</keyword>
<dbReference type="RefSeq" id="XP_040053049.1">
    <property type="nucleotide sequence ID" value="XM_040197115.1"/>
</dbReference>
<evidence type="ECO:0000256" key="12">
    <source>
        <dbReference type="ARBA" id="ARBA00074727"/>
    </source>
</evidence>
<evidence type="ECO:0000256" key="1">
    <source>
        <dbReference type="ARBA" id="ARBA00004611"/>
    </source>
</evidence>
<feature type="coiled-coil region" evidence="14">
    <location>
        <begin position="1678"/>
        <end position="1742"/>
    </location>
</feature>
<dbReference type="RefSeq" id="XP_040053048.1">
    <property type="nucleotide sequence ID" value="XM_040197114.1"/>
</dbReference>
<evidence type="ECO:0000256" key="15">
    <source>
        <dbReference type="SAM" id="MobiDB-lite"/>
    </source>
</evidence>
<reference evidence="16" key="3">
    <citation type="submission" date="2025-09" db="UniProtKB">
        <authorList>
            <consortium name="Ensembl"/>
        </authorList>
    </citation>
    <scope>IDENTIFICATION</scope>
</reference>
<dbReference type="PANTHER" id="PTHR14885:SF3">
    <property type="entry name" value="CILIA- AND FLAGELLA-ASSOCIATED PROTEIN 44"/>
    <property type="match status" value="1"/>
</dbReference>
<feature type="repeat" description="WD" evidence="13">
    <location>
        <begin position="505"/>
        <end position="538"/>
    </location>
</feature>
<dbReference type="Proteomes" id="UP000007635">
    <property type="component" value="Chromosome XIV"/>
</dbReference>
<dbReference type="GO" id="GO:0060285">
    <property type="term" value="P:cilium-dependent cell motility"/>
    <property type="evidence" value="ECO:0007669"/>
    <property type="project" value="UniProtKB-ARBA"/>
</dbReference>
<feature type="compositionally biased region" description="Basic and acidic residues" evidence="15">
    <location>
        <begin position="994"/>
        <end position="1007"/>
    </location>
</feature>
<comment type="function">
    <text evidence="10">Flagellar protein involved in sperm flagellum axoneme organization and function.</text>
</comment>
<dbReference type="PANTHER" id="PTHR14885">
    <property type="entry name" value="CILIA- AND FLAGELLA-ASSOCIATED PROTEIN 43-RELATED"/>
    <property type="match status" value="1"/>
</dbReference>
<evidence type="ECO:0000256" key="6">
    <source>
        <dbReference type="ARBA" id="ARBA00023054"/>
    </source>
</evidence>
<evidence type="ECO:0000256" key="8">
    <source>
        <dbReference type="ARBA" id="ARBA00023212"/>
    </source>
</evidence>
<evidence type="ECO:0000256" key="3">
    <source>
        <dbReference type="ARBA" id="ARBA00022574"/>
    </source>
</evidence>
<proteinExistence type="inferred from homology"/>
<feature type="region of interest" description="Disordered" evidence="15">
    <location>
        <begin position="1747"/>
        <end position="1812"/>
    </location>
</feature>
<dbReference type="Gene3D" id="2.130.10.10">
    <property type="entry name" value="YVTN repeat-like/Quinoprotein amine dehydrogenase"/>
    <property type="match status" value="3"/>
</dbReference>
<reference evidence="16" key="2">
    <citation type="submission" date="2025-08" db="UniProtKB">
        <authorList>
            <consortium name="Ensembl"/>
        </authorList>
    </citation>
    <scope>IDENTIFICATION</scope>
</reference>
<evidence type="ECO:0000256" key="13">
    <source>
        <dbReference type="PROSITE-ProRule" id="PRU00221"/>
    </source>
</evidence>
<organism evidence="16 17">
    <name type="scientific">Gasterosteus aculeatus aculeatus</name>
    <name type="common">three-spined stickleback</name>
    <dbReference type="NCBI Taxonomy" id="481459"/>
    <lineage>
        <taxon>Eukaryota</taxon>
        <taxon>Metazoa</taxon>
        <taxon>Chordata</taxon>
        <taxon>Craniata</taxon>
        <taxon>Vertebrata</taxon>
        <taxon>Euteleostomi</taxon>
        <taxon>Actinopterygii</taxon>
        <taxon>Neopterygii</taxon>
        <taxon>Teleostei</taxon>
        <taxon>Neoteleostei</taxon>
        <taxon>Acanthomorphata</taxon>
        <taxon>Eupercaria</taxon>
        <taxon>Perciformes</taxon>
        <taxon>Cottioidei</taxon>
        <taxon>Gasterosteales</taxon>
        <taxon>Gasterosteidae</taxon>
        <taxon>Gasterosteus</taxon>
    </lineage>
</organism>
<reference evidence="16 17" key="1">
    <citation type="journal article" date="2021" name="G3 (Bethesda)">
        <title>Improved contiguity of the threespine stickleback genome using long-read sequencing.</title>
        <authorList>
            <person name="Nath S."/>
            <person name="Shaw D.E."/>
            <person name="White M.A."/>
        </authorList>
    </citation>
    <scope>NUCLEOTIDE SEQUENCE [LARGE SCALE GENOMIC DNA]</scope>
    <source>
        <strain evidence="16 17">Lake Benthic</strain>
    </source>
</reference>
<keyword evidence="17" id="KW-1185">Reference proteome</keyword>
<evidence type="ECO:0000256" key="5">
    <source>
        <dbReference type="ARBA" id="ARBA00022846"/>
    </source>
</evidence>
<feature type="compositionally biased region" description="Low complexity" evidence="15">
    <location>
        <begin position="1229"/>
        <end position="1240"/>
    </location>
</feature>
<dbReference type="SMART" id="SM00320">
    <property type="entry name" value="WD40"/>
    <property type="match status" value="6"/>
</dbReference>
<sequence>MEEKTTSVGEPAESTDNVLQENIEVKQQEEAEEGSKQHRSADMYYKYEELRSRPYITPDSEIPENLLHLSHSFGYDSGRRGNLQLLDDRTLIFIAGNLLVLLDVSTKEQRYLRSCSGGGIGSITAHPSKEYFVVAEKGKQPDIIVYEYPSLRPFCILRGGTERAYSFVDFNPDGSLLASVGGAPDYMLTLWDWRKEKVLLSCKAVSQEVYRVSFSPYNPGMLTSSGSGHIKFWQTASTFTGLKLQGLIGHFGKTAATDIEGFVELPDGKVVSGSDWGNLLLWDGNGIKVEICRREGRSCHAGTVQPFALEDGQLMTMGSDGAVRGWDFESIDSADSNSDGSRFELEPMNEMVVGHNVCLSSLVRSSLPDSFVCFAQDSRGAIWKLDFSFTYTTPDPECLFTFHAGAIQGLDVSRKSHLMATTALDRSVKVFDFLAKRELTSSRFNQDGTALSWAPPLVNESGSLLVVGFEDGVVRLLELYDPQRLHVVTGRSPDGDAKLRLKQAFKPHYGHVTAIAYERNGEILATGSSDSTVFFFSVGEKYNPIGFVHVPGPVQALEWSPHSHSESRLLILCQSGHVVEVHSPDPEAQRPTETFQLPDLPSLYFRFRSIKSQIQREETIAQLQEMKKRKKKEREEKMKELDQEEKEKEEEEEDLPAIYIPNPPCPLYCGFYSQPGQFWLSMGGFDSGFLYHCKFSEKQDQDPDQRQDEPFDFLPVHNTDDDPIRSVTFSSNGQLLLCGMHSGFIRVYPLQPGDTGLTSMQAYWALSVHDNQYGHLRHIRCSYDDHFVLTAGEDGNIFSFSLLPPEELEKGLQRKRARVPSPRVGLENESLAQDIEDPAAYSIETAKQKLENDRLRREAGLKMAAKHKKLAELQKKFKQLLNDNQSLPEHVRLKPPELQLERRFSEQAERVKAQRVREVRKQMGWEEERCSIALSKLQDCFKDSLEANMVTVVAFNTDHRVSTYRLPARAEAPSQLRDQRRPSCLSGDKAAGPECRKSRVEPAKDSSILEKEEMLRRPQSRPAVIKLTNRQIERLRKAAERAEQARAKIEKRKLEWAQLYAEKPNKDCEDPQDVQAIREAKENIGDRKLKSDKDFTVPKHLRMNAERKRAELIGLEEKIFEKQTEMNRRIVALRDSKVHLVSQLHAQTQQVHSVQQRLPAHLHRPPPALPAMLPEETPEKRLQYSNVTLKRYKALMEQRFQTIEQEGATHLLEQLENEMEAEEDESGKEGTPSTSGSSGTLEEEEMAEEEGPELSDLEEELRREEEITLLHEQDCLLEQMQSSVCQFDAELMLLRHQKLRLDWQLKMADLRQLTLYQELLFLKDFERREDGLQEILNGRIKEEGKITSELEELLEQLHQKQKDIAKLQERETGLIAVLHSMLGKDNQFEEFLTKVFKKKIKRVKKKQQTGSDEEEEDSDEDDDWDDDDGSDHDNDSDVEGSALDDSVCPQGCELELFENTLQLRERRLDLEELLAEEKKSAEALKKECDTLSKKEKLMKTSRKAAENDLELINREKQQKMNELEVVVPLRLHQIKFVLNGSVPSDLSPALVVDVMEISRLQERIKQLQAEKSQQRDLYCEARKHHVKLIHDRRDVNAEIQVLEERCNQLMMLKFGRLVDLEALQTLSGNRALEQLKQEKLIREAGYAKEIRQWDMKVEEAQEALMEVTRCNTELLFCKTNLLDKKKQLEQNIDARQKKLDRTFEDSRRRVDKEDIRKLQVLVRSQSQQAEALRREIVLLSRQGGHVLPPGRAPLPPLARLPTLKGPTHTGFQSREGGHLIPPVQAPLPPLTPLSTTPTPADEDQGVLPNSEK</sequence>
<feature type="compositionally biased region" description="Acidic residues" evidence="15">
    <location>
        <begin position="642"/>
        <end position="654"/>
    </location>
</feature>
<dbReference type="FunFam" id="2.130.10.10:FF:000401">
    <property type="entry name" value="Cilia- and flagella-associated protein 44"/>
    <property type="match status" value="1"/>
</dbReference>
<dbReference type="SUPFAM" id="SSF50998">
    <property type="entry name" value="Quinoprotein alcohol dehydrogenase-like"/>
    <property type="match status" value="1"/>
</dbReference>
<protein>
    <recommendedName>
        <fullName evidence="12">Cilia- and flagella-associated protein 44</fullName>
    </recommendedName>
</protein>
<evidence type="ECO:0000313" key="17">
    <source>
        <dbReference type="Proteomes" id="UP000007635"/>
    </source>
</evidence>
<feature type="region of interest" description="Disordered" evidence="15">
    <location>
        <begin position="1217"/>
        <end position="1261"/>
    </location>
</feature>
<feature type="compositionally biased region" description="Basic and acidic residues" evidence="15">
    <location>
        <begin position="23"/>
        <end position="39"/>
    </location>
</feature>
<evidence type="ECO:0000256" key="14">
    <source>
        <dbReference type="SAM" id="Coils"/>
    </source>
</evidence>
<keyword evidence="3 13" id="KW-0853">WD repeat</keyword>
<feature type="coiled-coil region" evidence="14">
    <location>
        <begin position="1467"/>
        <end position="1522"/>
    </location>
</feature>
<dbReference type="GO" id="GO:0003341">
    <property type="term" value="P:cilium movement"/>
    <property type="evidence" value="ECO:0007669"/>
    <property type="project" value="UniProtKB-ARBA"/>
</dbReference>
<accession>A0AAQ4QWR3</accession>
<keyword evidence="9" id="KW-0966">Cell projection</keyword>
<evidence type="ECO:0000256" key="4">
    <source>
        <dbReference type="ARBA" id="ARBA00022737"/>
    </source>
</evidence>
<keyword evidence="7" id="KW-0969">Cilium</keyword>
<dbReference type="InterPro" id="IPR011047">
    <property type="entry name" value="Quinoprotein_ADH-like_sf"/>
</dbReference>
<dbReference type="GeneTree" id="ENSGT00940000161555"/>
<feature type="compositionally biased region" description="Acidic residues" evidence="15">
    <location>
        <begin position="1411"/>
        <end position="1438"/>
    </location>
</feature>
<dbReference type="InterPro" id="IPR015943">
    <property type="entry name" value="WD40/YVTN_repeat-like_dom_sf"/>
</dbReference>
<dbReference type="SUPFAM" id="SSF50978">
    <property type="entry name" value="WD40 repeat-like"/>
    <property type="match status" value="1"/>
</dbReference>
<feature type="region of interest" description="Disordered" evidence="15">
    <location>
        <begin position="970"/>
        <end position="1007"/>
    </location>
</feature>
<name>A0AAQ4QWR3_GASAC</name>
<comment type="subcellular location">
    <subcellularLocation>
        <location evidence="1">Cytoplasm</location>
        <location evidence="1">Cytoskeleton</location>
        <location evidence="1">Flagellum axoneme</location>
    </subcellularLocation>
</comment>
<feature type="compositionally biased region" description="Acidic residues" evidence="15">
    <location>
        <begin position="1241"/>
        <end position="1259"/>
    </location>
</feature>
<dbReference type="GeneID" id="120831585"/>
<dbReference type="InterPro" id="IPR036322">
    <property type="entry name" value="WD40_repeat_dom_sf"/>
</dbReference>
<feature type="region of interest" description="Disordered" evidence="15">
    <location>
        <begin position="1"/>
        <end position="39"/>
    </location>
</feature>
<keyword evidence="8" id="KW-0206">Cytoskeleton</keyword>
<evidence type="ECO:0000256" key="9">
    <source>
        <dbReference type="ARBA" id="ARBA00023273"/>
    </source>
</evidence>
<feature type="coiled-coil region" evidence="14">
    <location>
        <begin position="1550"/>
        <end position="1612"/>
    </location>
</feature>
<evidence type="ECO:0000313" key="16">
    <source>
        <dbReference type="Ensembl" id="ENSGACP00000055776.1"/>
    </source>
</evidence>
<dbReference type="InterPro" id="IPR001680">
    <property type="entry name" value="WD40_rpt"/>
</dbReference>
<feature type="region of interest" description="Disordered" evidence="15">
    <location>
        <begin position="1406"/>
        <end position="1444"/>
    </location>
</feature>
<dbReference type="PROSITE" id="PS50082">
    <property type="entry name" value="WD_REPEATS_2"/>
    <property type="match status" value="1"/>
</dbReference>
<dbReference type="Pfam" id="PF00400">
    <property type="entry name" value="WD40"/>
    <property type="match status" value="2"/>
</dbReference>
<feature type="coiled-coil region" evidence="14">
    <location>
        <begin position="1025"/>
        <end position="1055"/>
    </location>
</feature>
<dbReference type="Ensembl" id="ENSGACT00000076256.1">
    <property type="protein sequence ID" value="ENSGACP00000055776.1"/>
    <property type="gene ID" value="ENSGACG00000017876.3"/>
</dbReference>
<feature type="compositionally biased region" description="Acidic residues" evidence="15">
    <location>
        <begin position="1217"/>
        <end position="1226"/>
    </location>
</feature>
<evidence type="ECO:0000256" key="7">
    <source>
        <dbReference type="ARBA" id="ARBA00023069"/>
    </source>
</evidence>
<evidence type="ECO:0000256" key="11">
    <source>
        <dbReference type="ARBA" id="ARBA00060934"/>
    </source>
</evidence>
<feature type="region of interest" description="Disordered" evidence="15">
    <location>
        <begin position="626"/>
        <end position="654"/>
    </location>
</feature>